<feature type="compositionally biased region" description="Basic residues" evidence="1">
    <location>
        <begin position="608"/>
        <end position="619"/>
    </location>
</feature>
<evidence type="ECO:0000313" key="2">
    <source>
        <dbReference type="EMBL" id="KDR67171.1"/>
    </source>
</evidence>
<accession>A0A067S8M1</accession>
<feature type="compositionally biased region" description="Basic and acidic residues" evidence="1">
    <location>
        <begin position="31"/>
        <end position="42"/>
    </location>
</feature>
<feature type="region of interest" description="Disordered" evidence="1">
    <location>
        <begin position="161"/>
        <end position="203"/>
    </location>
</feature>
<feature type="compositionally biased region" description="Acidic residues" evidence="1">
    <location>
        <begin position="589"/>
        <end position="600"/>
    </location>
</feature>
<feature type="region of interest" description="Disordered" evidence="1">
    <location>
        <begin position="585"/>
        <end position="662"/>
    </location>
</feature>
<dbReference type="HOGENOM" id="CLU_414497_0_0_1"/>
<feature type="region of interest" description="Disordered" evidence="1">
    <location>
        <begin position="285"/>
        <end position="319"/>
    </location>
</feature>
<protein>
    <submittedName>
        <fullName evidence="2">Uncharacterized protein</fullName>
    </submittedName>
</protein>
<dbReference type="Proteomes" id="UP000027222">
    <property type="component" value="Unassembled WGS sequence"/>
</dbReference>
<feature type="compositionally biased region" description="Acidic residues" evidence="1">
    <location>
        <begin position="14"/>
        <end position="25"/>
    </location>
</feature>
<gene>
    <name evidence="2" type="ORF">GALMADRAFT_1358733</name>
</gene>
<feature type="region of interest" description="Disordered" evidence="1">
    <location>
        <begin position="439"/>
        <end position="521"/>
    </location>
</feature>
<feature type="compositionally biased region" description="Basic and acidic residues" evidence="1">
    <location>
        <begin position="464"/>
        <end position="499"/>
    </location>
</feature>
<evidence type="ECO:0000256" key="1">
    <source>
        <dbReference type="SAM" id="MobiDB-lite"/>
    </source>
</evidence>
<feature type="compositionally biased region" description="Basic and acidic residues" evidence="1">
    <location>
        <begin position="286"/>
        <end position="302"/>
    </location>
</feature>
<name>A0A067S8M1_GALM3</name>
<proteinExistence type="predicted"/>
<feature type="region of interest" description="Disordered" evidence="1">
    <location>
        <begin position="397"/>
        <end position="423"/>
    </location>
</feature>
<dbReference type="EMBL" id="KL142417">
    <property type="protein sequence ID" value="KDR67171.1"/>
    <property type="molecule type" value="Genomic_DNA"/>
</dbReference>
<feature type="compositionally biased region" description="Basic and acidic residues" evidence="1">
    <location>
        <begin position="161"/>
        <end position="177"/>
    </location>
</feature>
<feature type="compositionally biased region" description="Basic and acidic residues" evidence="1">
    <location>
        <begin position="440"/>
        <end position="453"/>
    </location>
</feature>
<feature type="compositionally biased region" description="Basic and acidic residues" evidence="1">
    <location>
        <begin position="410"/>
        <end position="423"/>
    </location>
</feature>
<sequence>MTEGRAPLANEPGDAGDADADDANDLGEGVGQDHRAADREAEAQEADEGFTIEAKEDETRPKPELERGRRRELREGRGEGDGDDDGEGDGRRHYDRNTNAMSPTCPAGDDNVVLDDDRDDGDYDAIRSGNFDPVVYAIGNDKPSDDDDSLKFGHANHIDDFRLSSHPSESKGVHHVEDEEAAKDAGVGVSIESESGRGDAGLNLDRGVVLGWADDAGDSWGGENDIDPTPQGPQRKWRKVEEVTDNGVVIVMGSAVARSVVDLEVVEVERGGREVIEKVQTITRTTTREQEPPAAGVDERRVRNGNGTKDGGANTERNVDLTAPDPPFFHPFLPSLPVLHPPPPQVPPTSSTQKAQAKHHIIFLAHLRLCTSIVRPKNDSSKPSIWECQSRCGWVKKARDDRGSGGSGDGRSRGAGDLELQVERDGGVAVSGLEGIKQNHNIDKGDLDAHNGLDDDGTCSEGQVDSRNDDKIAAEPPVEGHDENVVDNGEGREGDEHAGDVTAPDIDEEDSDSCSRDHGAENPNINLLARFGLRTSLVRREEHHLQTDQHADTEGLQAALCALQDEIDRDVEVCMFGVGTRREAGFEGGGDEDEYEDDVGAVELEKKQKGKGKRGRRRWQQLSEGDGSQEEGGVDNVGGPRGSDGFLVEDHPRSRFKRARIE</sequence>
<feature type="region of interest" description="Disordered" evidence="1">
    <location>
        <begin position="1"/>
        <end position="128"/>
    </location>
</feature>
<keyword evidence="3" id="KW-1185">Reference proteome</keyword>
<feature type="compositionally biased region" description="Acidic residues" evidence="1">
    <location>
        <begin position="112"/>
        <end position="123"/>
    </location>
</feature>
<evidence type="ECO:0000313" key="3">
    <source>
        <dbReference type="Proteomes" id="UP000027222"/>
    </source>
</evidence>
<feature type="compositionally biased region" description="Basic and acidic residues" evidence="1">
    <location>
        <begin position="53"/>
        <end position="80"/>
    </location>
</feature>
<organism evidence="2 3">
    <name type="scientific">Galerina marginata (strain CBS 339.88)</name>
    <dbReference type="NCBI Taxonomy" id="685588"/>
    <lineage>
        <taxon>Eukaryota</taxon>
        <taxon>Fungi</taxon>
        <taxon>Dikarya</taxon>
        <taxon>Basidiomycota</taxon>
        <taxon>Agaricomycotina</taxon>
        <taxon>Agaricomycetes</taxon>
        <taxon>Agaricomycetidae</taxon>
        <taxon>Agaricales</taxon>
        <taxon>Agaricineae</taxon>
        <taxon>Strophariaceae</taxon>
        <taxon>Galerina</taxon>
    </lineage>
</organism>
<reference evidence="3" key="1">
    <citation type="journal article" date="2014" name="Proc. Natl. Acad. Sci. U.S.A.">
        <title>Extensive sampling of basidiomycete genomes demonstrates inadequacy of the white-rot/brown-rot paradigm for wood decay fungi.</title>
        <authorList>
            <person name="Riley R."/>
            <person name="Salamov A.A."/>
            <person name="Brown D.W."/>
            <person name="Nagy L.G."/>
            <person name="Floudas D."/>
            <person name="Held B.W."/>
            <person name="Levasseur A."/>
            <person name="Lombard V."/>
            <person name="Morin E."/>
            <person name="Otillar R."/>
            <person name="Lindquist E.A."/>
            <person name="Sun H."/>
            <person name="LaButti K.M."/>
            <person name="Schmutz J."/>
            <person name="Jabbour D."/>
            <person name="Luo H."/>
            <person name="Baker S.E."/>
            <person name="Pisabarro A.G."/>
            <person name="Walton J.D."/>
            <person name="Blanchette R.A."/>
            <person name="Henrissat B."/>
            <person name="Martin F."/>
            <person name="Cullen D."/>
            <person name="Hibbett D.S."/>
            <person name="Grigoriev I.V."/>
        </authorList>
    </citation>
    <scope>NUCLEOTIDE SEQUENCE [LARGE SCALE GENOMIC DNA]</scope>
    <source>
        <strain evidence="3">CBS 339.88</strain>
    </source>
</reference>
<feature type="compositionally biased region" description="Basic and acidic residues" evidence="1">
    <location>
        <begin position="648"/>
        <end position="662"/>
    </location>
</feature>
<dbReference type="AlphaFoldDB" id="A0A067S8M1"/>